<proteinExistence type="predicted"/>
<dbReference type="EMBL" id="FUWZ01000002">
    <property type="protein sequence ID" value="SKA21366.1"/>
    <property type="molecule type" value="Genomic_DNA"/>
</dbReference>
<sequence>MLELQEHETISFLNFGQLPIEIDQISLFRYSNQDKSFFQSDSFSEVIIDNMETSFVKVFLYGTSSISKFDNSPVGTTKTFIRPNFTKSGRFSLMHVRICSYLHLSAPICQIRQCHESCTCHHRSAYKGKPGTHQIFHGRGE</sequence>
<protein>
    <submittedName>
        <fullName evidence="1">Uncharacterized protein</fullName>
    </submittedName>
</protein>
<evidence type="ECO:0000313" key="1">
    <source>
        <dbReference type="EMBL" id="SKA21366.1"/>
    </source>
</evidence>
<evidence type="ECO:0000313" key="2">
    <source>
        <dbReference type="Proteomes" id="UP000190367"/>
    </source>
</evidence>
<dbReference type="AlphaFoldDB" id="A0A1T4RZT7"/>
<name>A0A1T4RZT7_9BACT</name>
<accession>A0A1T4RZT7</accession>
<dbReference type="Proteomes" id="UP000190367">
    <property type="component" value="Unassembled WGS sequence"/>
</dbReference>
<keyword evidence="2" id="KW-1185">Reference proteome</keyword>
<gene>
    <name evidence="1" type="ORF">SAMN04488128_1021619</name>
</gene>
<reference evidence="2" key="1">
    <citation type="submission" date="2017-02" db="EMBL/GenBank/DDBJ databases">
        <authorList>
            <person name="Varghese N."/>
            <person name="Submissions S."/>
        </authorList>
    </citation>
    <scope>NUCLEOTIDE SEQUENCE [LARGE SCALE GENOMIC DNA]</scope>
    <source>
        <strain evidence="2">DSM 22224</strain>
    </source>
</reference>
<organism evidence="1 2">
    <name type="scientific">Chitinophaga eiseniae</name>
    <dbReference type="NCBI Taxonomy" id="634771"/>
    <lineage>
        <taxon>Bacteria</taxon>
        <taxon>Pseudomonadati</taxon>
        <taxon>Bacteroidota</taxon>
        <taxon>Chitinophagia</taxon>
        <taxon>Chitinophagales</taxon>
        <taxon>Chitinophagaceae</taxon>
        <taxon>Chitinophaga</taxon>
    </lineage>
</organism>